<dbReference type="OrthoDB" id="3041043at2759"/>
<protein>
    <recommendedName>
        <fullName evidence="4">F-box domain-containing protein</fullName>
    </recommendedName>
</protein>
<evidence type="ECO:0008006" key="4">
    <source>
        <dbReference type="Google" id="ProtNLM"/>
    </source>
</evidence>
<dbReference type="EMBL" id="KZ857425">
    <property type="protein sequence ID" value="RDX46672.1"/>
    <property type="molecule type" value="Genomic_DNA"/>
</dbReference>
<gene>
    <name evidence="2" type="ORF">OH76DRAFT_826519</name>
</gene>
<dbReference type="Proteomes" id="UP000256964">
    <property type="component" value="Unassembled WGS sequence"/>
</dbReference>
<proteinExistence type="predicted"/>
<sequence>MMLLNHPNDSSISTQIFRGILNPSVAQIFARHPVYDNIFCRLPSASFARMSRVCRDVREATMDFASRAYNIDRRLRRYFSDPLAFRALMSRTGLIISGSFALQFFDRSFYPESDLDLYVWSGKSVPEVGRWLEMEGYTYKPSPHQRTTVDAQVKALDQEDEWDGYDGGLAIHALFTFERRVQDALGNKDTRKIQVIVPSCLHNSPLQTILNFHSTCVMNVITHDAAYSLYPYATFELNTSLVLTRDLEERTQRALHKYEDRGFRLVDPSPTDDEDDEDEDDEDDEDDETEAASSSDPDLAGFFVDGTWRRVADRHSWRIPLNVDGLPPATQWGSVEDEKKRLLRIRWWILPDYGTYRVAYGGGSRI</sequence>
<name>A0A371D2C7_9APHY</name>
<reference evidence="2 3" key="1">
    <citation type="journal article" date="2018" name="Biotechnol. Biofuels">
        <title>Integrative visual omics of the white-rot fungus Polyporus brumalis exposes the biotechnological potential of its oxidative enzymes for delignifying raw plant biomass.</title>
        <authorList>
            <person name="Miyauchi S."/>
            <person name="Rancon A."/>
            <person name="Drula E."/>
            <person name="Hage H."/>
            <person name="Chaduli D."/>
            <person name="Favel A."/>
            <person name="Grisel S."/>
            <person name="Henrissat B."/>
            <person name="Herpoel-Gimbert I."/>
            <person name="Ruiz-Duenas F.J."/>
            <person name="Chevret D."/>
            <person name="Hainaut M."/>
            <person name="Lin J."/>
            <person name="Wang M."/>
            <person name="Pangilinan J."/>
            <person name="Lipzen A."/>
            <person name="Lesage-Meessen L."/>
            <person name="Navarro D."/>
            <person name="Riley R."/>
            <person name="Grigoriev I.V."/>
            <person name="Zhou S."/>
            <person name="Raouche S."/>
            <person name="Rosso M.N."/>
        </authorList>
    </citation>
    <scope>NUCLEOTIDE SEQUENCE [LARGE SCALE GENOMIC DNA]</scope>
    <source>
        <strain evidence="2 3">BRFM 1820</strain>
    </source>
</reference>
<evidence type="ECO:0000256" key="1">
    <source>
        <dbReference type="SAM" id="MobiDB-lite"/>
    </source>
</evidence>
<dbReference type="AlphaFoldDB" id="A0A371D2C7"/>
<evidence type="ECO:0000313" key="3">
    <source>
        <dbReference type="Proteomes" id="UP000256964"/>
    </source>
</evidence>
<feature type="compositionally biased region" description="Acidic residues" evidence="1">
    <location>
        <begin position="270"/>
        <end position="290"/>
    </location>
</feature>
<keyword evidence="3" id="KW-1185">Reference proteome</keyword>
<evidence type="ECO:0000313" key="2">
    <source>
        <dbReference type="EMBL" id="RDX46672.1"/>
    </source>
</evidence>
<feature type="region of interest" description="Disordered" evidence="1">
    <location>
        <begin position="263"/>
        <end position="301"/>
    </location>
</feature>
<organism evidence="2 3">
    <name type="scientific">Lentinus brumalis</name>
    <dbReference type="NCBI Taxonomy" id="2498619"/>
    <lineage>
        <taxon>Eukaryota</taxon>
        <taxon>Fungi</taxon>
        <taxon>Dikarya</taxon>
        <taxon>Basidiomycota</taxon>
        <taxon>Agaricomycotina</taxon>
        <taxon>Agaricomycetes</taxon>
        <taxon>Polyporales</taxon>
        <taxon>Polyporaceae</taxon>
        <taxon>Lentinus</taxon>
    </lineage>
</organism>
<accession>A0A371D2C7</accession>
<dbReference type="STRING" id="139420.A0A371D2C7"/>